<dbReference type="InterPro" id="IPR058642">
    <property type="entry name" value="BRE1A/B-like_dom"/>
</dbReference>
<dbReference type="GO" id="GO:0061630">
    <property type="term" value="F:ubiquitin protein ligase activity"/>
    <property type="evidence" value="ECO:0007669"/>
    <property type="project" value="TreeGrafter"/>
</dbReference>
<feature type="domain" description="Carbohydrate kinase FGGY C-terminal" evidence="12">
    <location>
        <begin position="313"/>
        <end position="521"/>
    </location>
</feature>
<keyword evidence="9" id="KW-0175">Coiled coil</keyword>
<dbReference type="PANTHER" id="PTHR23163:SF0">
    <property type="entry name" value="E3 UBIQUITIN-PROTEIN LIGASE BRE1"/>
    <property type="match status" value="1"/>
</dbReference>
<evidence type="ECO:0000256" key="2">
    <source>
        <dbReference type="ARBA" id="ARBA00022679"/>
    </source>
</evidence>
<evidence type="ECO:0000259" key="14">
    <source>
        <dbReference type="Pfam" id="PF26095"/>
    </source>
</evidence>
<comment type="caution">
    <text evidence="15">The sequence shown here is derived from an EMBL/GenBank/DDBJ whole genome shotgun (WGS) entry which is preliminary data.</text>
</comment>
<dbReference type="NCBIfam" id="TIGR01315">
    <property type="entry name" value="5C_CHO_kinase"/>
    <property type="match status" value="1"/>
</dbReference>
<dbReference type="GO" id="GO:0008270">
    <property type="term" value="F:zinc ion binding"/>
    <property type="evidence" value="ECO:0007669"/>
    <property type="project" value="UniProtKB-KW"/>
</dbReference>
<keyword evidence="5" id="KW-0418">Kinase</keyword>
<keyword evidence="2" id="KW-0808">Transferase</keyword>
<evidence type="ECO:0000256" key="3">
    <source>
        <dbReference type="ARBA" id="ARBA00022723"/>
    </source>
</evidence>
<organism evidence="15 16">
    <name type="scientific">Pararge aegeria aegeria</name>
    <dbReference type="NCBI Taxonomy" id="348720"/>
    <lineage>
        <taxon>Eukaryota</taxon>
        <taxon>Metazoa</taxon>
        <taxon>Ecdysozoa</taxon>
        <taxon>Arthropoda</taxon>
        <taxon>Hexapoda</taxon>
        <taxon>Insecta</taxon>
        <taxon>Pterygota</taxon>
        <taxon>Neoptera</taxon>
        <taxon>Endopterygota</taxon>
        <taxon>Lepidoptera</taxon>
        <taxon>Glossata</taxon>
        <taxon>Ditrysia</taxon>
        <taxon>Papilionoidea</taxon>
        <taxon>Nymphalidae</taxon>
        <taxon>Satyrinae</taxon>
        <taxon>Satyrini</taxon>
        <taxon>Parargina</taxon>
        <taxon>Pararge</taxon>
    </lineage>
</organism>
<evidence type="ECO:0000256" key="9">
    <source>
        <dbReference type="SAM" id="Coils"/>
    </source>
</evidence>
<dbReference type="InterPro" id="IPR058643">
    <property type="entry name" value="BRE1-like_CC"/>
</dbReference>
<feature type="coiled-coil region" evidence="9">
    <location>
        <begin position="1264"/>
        <end position="1361"/>
    </location>
</feature>
<dbReference type="Pfam" id="PF02782">
    <property type="entry name" value="FGGY_C"/>
    <property type="match status" value="1"/>
</dbReference>
<dbReference type="InterPro" id="IPR006003">
    <property type="entry name" value="FGGY_RbtK-like"/>
</dbReference>
<dbReference type="FunFam" id="3.30.420.40:FF:000101">
    <property type="entry name" value="FGGY carbohydrate kinase domain-containing protein"/>
    <property type="match status" value="1"/>
</dbReference>
<feature type="domain" description="BRE1-like coiled-coil containing" evidence="14">
    <location>
        <begin position="641"/>
        <end position="730"/>
    </location>
</feature>
<dbReference type="Gene3D" id="1.20.58.2240">
    <property type="match status" value="1"/>
</dbReference>
<dbReference type="InterPro" id="IPR013956">
    <property type="entry name" value="E3_ubiquit_lig_Bre1"/>
</dbReference>
<dbReference type="GO" id="GO:0016301">
    <property type="term" value="F:kinase activity"/>
    <property type="evidence" value="ECO:0007669"/>
    <property type="project" value="UniProtKB-KW"/>
</dbReference>
<dbReference type="GO" id="GO:0005975">
    <property type="term" value="P:carbohydrate metabolic process"/>
    <property type="evidence" value="ECO:0007669"/>
    <property type="project" value="InterPro"/>
</dbReference>
<dbReference type="PANTHER" id="PTHR23163">
    <property type="entry name" value="RING FINGER PROTEIN-RELATED"/>
    <property type="match status" value="1"/>
</dbReference>
<dbReference type="EMBL" id="CAKXAJ010025483">
    <property type="protein sequence ID" value="CAH2240205.1"/>
    <property type="molecule type" value="Genomic_DNA"/>
</dbReference>
<dbReference type="Gene3D" id="3.30.420.40">
    <property type="match status" value="1"/>
</dbReference>
<dbReference type="GO" id="GO:0033503">
    <property type="term" value="C:HULC complex"/>
    <property type="evidence" value="ECO:0007669"/>
    <property type="project" value="TreeGrafter"/>
</dbReference>
<keyword evidence="16" id="KW-1185">Reference proteome</keyword>
<feature type="domain" description="Carbohydrate kinase FGGY N-terminal" evidence="11">
    <location>
        <begin position="37"/>
        <end position="295"/>
    </location>
</feature>
<dbReference type="InterPro" id="IPR018484">
    <property type="entry name" value="FGGY_N"/>
</dbReference>
<dbReference type="GO" id="GO:0005634">
    <property type="term" value="C:nucleus"/>
    <property type="evidence" value="ECO:0007669"/>
    <property type="project" value="UniProtKB-SubCell"/>
</dbReference>
<evidence type="ECO:0000259" key="13">
    <source>
        <dbReference type="Pfam" id="PF26052"/>
    </source>
</evidence>
<gene>
    <name evidence="15" type="primary">jg1769</name>
    <name evidence="15" type="ORF">PAEG_LOCUS16812</name>
</gene>
<evidence type="ECO:0000256" key="7">
    <source>
        <dbReference type="ARBA" id="ARBA00023242"/>
    </source>
</evidence>
<evidence type="ECO:0000256" key="1">
    <source>
        <dbReference type="ARBA" id="ARBA00004123"/>
    </source>
</evidence>
<dbReference type="Pfam" id="PF26052">
    <property type="entry name" value="BRE1B"/>
    <property type="match status" value="1"/>
</dbReference>
<keyword evidence="3" id="KW-0479">Metal-binding</keyword>
<keyword evidence="7" id="KW-0539">Nucleus</keyword>
<evidence type="ECO:0000259" key="11">
    <source>
        <dbReference type="Pfam" id="PF00370"/>
    </source>
</evidence>
<evidence type="ECO:0000256" key="10">
    <source>
        <dbReference type="SAM" id="MobiDB-lite"/>
    </source>
</evidence>
<feature type="compositionally biased region" description="Basic and acidic residues" evidence="10">
    <location>
        <begin position="1073"/>
        <end position="1084"/>
    </location>
</feature>
<dbReference type="InterPro" id="IPR043129">
    <property type="entry name" value="ATPase_NBD"/>
</dbReference>
<evidence type="ECO:0000313" key="16">
    <source>
        <dbReference type="Proteomes" id="UP000838756"/>
    </source>
</evidence>
<evidence type="ECO:0000259" key="12">
    <source>
        <dbReference type="Pfam" id="PF02782"/>
    </source>
</evidence>
<dbReference type="Proteomes" id="UP000838756">
    <property type="component" value="Unassembled WGS sequence"/>
</dbReference>
<dbReference type="Pfam" id="PF00370">
    <property type="entry name" value="FGGY_N"/>
    <property type="match status" value="1"/>
</dbReference>
<sequence length="1402" mass="159112">MDYPPYTERNRKLRAGKFIDEVQRTVRVYLKDMNQTYFIGVDVGSGSARAALVDQNGHVVKASVKELQTWKPKTDYYEQSSDDVWKCCEHVIKNVIQSVNPSHIKGIGFDATCSLVALDKNGNPKTVSFSKDNNQNIIMWMDHRAQVEADFINNSSHEILKYVGGKVSLEMEMPKVLWLKKHLPEQWLEYGYFFDLPDFLTWKATGSMSRSLCSLVCKWNYECSITGQRGWNLDFLKKIDLDDLAANNFDKIGNKVLMPGEHCGGLTKQAADSLGLIPETPVATSIIDAHAGGLGMIGVCGENIDSDMSTRLSLICGTSTCHMAVYIKPVMVKGVWGPYFSAMVPNMWLNEAGQSASGMLLDYVISSHPAGNKLLNQKSTGEVRNHLRGLLADMAKRQGLDDVSLLTKDFHVWPDFHGNRSPLADPTMKGMVVGLTINGSEANLALLYLATMQALAYGTRHIVDALMLAGYAPFKSLPVCGGITKDPLFIQIQADSVGLPILMPQEKDSVLVGSAILGACASRYFNSVEAAIQSMGGKADVVHANPNVKSFHDKKYDVNQNFQIVNIDKQITMSKRTAEDGGNGSSQPPIKKVHFEPHLIGPVSTLEEMDIKVLQFQNKKLAQRIEQRHRCEAELRARIEQLEKRQTQDDAVLCVVNRYWNLLNEDIRVLLQRFDAETADESENKNENEATTSFLMQLSTWDKEELDAQLANRVQVSKRAVAKVLQAFDRLQQRNDKIWKAIKGEGEEGTPAPSLDEVIRATNEEVTAENCRLQALCTTLHESHHAMTLRVAQLQDAVNSRDTENAELKNQIDDLQYELLKVRSRNDKLENHLAEAIEKLKSYHQSGTAGGSTAGPACAAPHPVVNAKLEDVAAELEEQRELANNRLAELDRLHRQHRDTLKELEKLKMDIRQLPESVIVETTEYKCLQSQFSVLYNESMQMKTALDETRIQLQSAKNLHMRQIEMMESEELARQKALRAEMIQLEDVLGQLRKEYEMLRIEFEQNLAANEQTGPINREMRHLITSLQNHNQQLKGEVHRYKRKYKDTSQELNKIRKEMDEANTRGGASTEQPDEKPLVVKKEEPDPEGEEGCSAGLENKSVGNKEHNRVKLQEQDQIIKDLKQQLKFWVFFQESKRERRVADEDALRKIKQLEEQKYELQKQLSCARPNADPLHTFARPFAGSQEEEALLNEMEVTGQAFEDMQEQNSRLIQQLREKDDANFKLMSERIKANSLHKLLREEKQLLQEQVVTRDQQIESMGLVARRLEEKERLLQNTLSAVEKELLLRQQAMEMHKRKAIESAQSAADLKLHLEKYHAQMKEAQQVVAEKTSALEAEAYKTKRLHEELAVLRRKAERMKKMEQAGSSMDEVLLEEIREYKETLTCPSCKEKIRTSVTDSTNL</sequence>
<accession>A0A8S4RSX1</accession>
<feature type="coiled-coil region" evidence="9">
    <location>
        <begin position="791"/>
        <end position="914"/>
    </location>
</feature>
<dbReference type="GO" id="GO:0016773">
    <property type="term" value="F:phosphotransferase activity, alcohol group as acceptor"/>
    <property type="evidence" value="ECO:0007669"/>
    <property type="project" value="InterPro"/>
</dbReference>
<dbReference type="InterPro" id="IPR018485">
    <property type="entry name" value="FGGY_C"/>
</dbReference>
<dbReference type="CDD" id="cd07782">
    <property type="entry name" value="ASKHA_NBD_FGGY_D-RBK"/>
    <property type="match status" value="1"/>
</dbReference>
<proteinExistence type="predicted"/>
<evidence type="ECO:0000313" key="15">
    <source>
        <dbReference type="EMBL" id="CAH2240205.1"/>
    </source>
</evidence>
<evidence type="ECO:0000256" key="6">
    <source>
        <dbReference type="ARBA" id="ARBA00022833"/>
    </source>
</evidence>
<keyword evidence="4" id="KW-0863">Zinc-finger</keyword>
<dbReference type="OrthoDB" id="10266039at2759"/>
<name>A0A8S4RSX1_9NEOP</name>
<feature type="domain" description="BRE1A/B-like" evidence="13">
    <location>
        <begin position="916"/>
        <end position="1064"/>
    </location>
</feature>
<reference evidence="15" key="1">
    <citation type="submission" date="2022-03" db="EMBL/GenBank/DDBJ databases">
        <authorList>
            <person name="Lindestad O."/>
        </authorList>
    </citation>
    <scope>NUCLEOTIDE SEQUENCE</scope>
</reference>
<evidence type="ECO:0000256" key="8">
    <source>
        <dbReference type="ARBA" id="ARBA00074355"/>
    </source>
</evidence>
<dbReference type="Pfam" id="PF26095">
    <property type="entry name" value="CC_Bre1"/>
    <property type="match status" value="1"/>
</dbReference>
<evidence type="ECO:0000256" key="5">
    <source>
        <dbReference type="ARBA" id="ARBA00022777"/>
    </source>
</evidence>
<keyword evidence="6" id="KW-0862">Zinc</keyword>
<dbReference type="SUPFAM" id="SSF53067">
    <property type="entry name" value="Actin-like ATPase domain"/>
    <property type="match status" value="2"/>
</dbReference>
<comment type="subcellular location">
    <subcellularLocation>
        <location evidence="1">Nucleus</location>
    </subcellularLocation>
</comment>
<evidence type="ECO:0000256" key="4">
    <source>
        <dbReference type="ARBA" id="ARBA00022771"/>
    </source>
</evidence>
<feature type="region of interest" description="Disordered" evidence="10">
    <location>
        <begin position="1061"/>
        <end position="1105"/>
    </location>
</feature>
<protein>
    <recommendedName>
        <fullName evidence="8">FGGY carbohydrate kinase domain-containing protein</fullName>
    </recommendedName>
</protein>